<dbReference type="EMBL" id="JASBNA010000048">
    <property type="protein sequence ID" value="KAK7680523.1"/>
    <property type="molecule type" value="Genomic_DNA"/>
</dbReference>
<accession>A0AAW0FSK8</accession>
<feature type="compositionally biased region" description="Polar residues" evidence="1">
    <location>
        <begin position="35"/>
        <end position="45"/>
    </location>
</feature>
<name>A0AAW0FSK8_9APHY</name>
<evidence type="ECO:0000256" key="1">
    <source>
        <dbReference type="SAM" id="MobiDB-lite"/>
    </source>
</evidence>
<feature type="compositionally biased region" description="Polar residues" evidence="1">
    <location>
        <begin position="190"/>
        <end position="199"/>
    </location>
</feature>
<evidence type="ECO:0000313" key="3">
    <source>
        <dbReference type="Proteomes" id="UP001385951"/>
    </source>
</evidence>
<feature type="region of interest" description="Disordered" evidence="1">
    <location>
        <begin position="165"/>
        <end position="334"/>
    </location>
</feature>
<feature type="compositionally biased region" description="Low complexity" evidence="1">
    <location>
        <begin position="292"/>
        <end position="321"/>
    </location>
</feature>
<gene>
    <name evidence="2" type="ORF">QCA50_016304</name>
</gene>
<protein>
    <recommendedName>
        <fullName evidence="4">WRKY domain-containing protein</fullName>
    </recommendedName>
</protein>
<feature type="region of interest" description="Disordered" evidence="1">
    <location>
        <begin position="25"/>
        <end position="53"/>
    </location>
</feature>
<proteinExistence type="predicted"/>
<organism evidence="2 3">
    <name type="scientific">Cerrena zonata</name>
    <dbReference type="NCBI Taxonomy" id="2478898"/>
    <lineage>
        <taxon>Eukaryota</taxon>
        <taxon>Fungi</taxon>
        <taxon>Dikarya</taxon>
        <taxon>Basidiomycota</taxon>
        <taxon>Agaricomycotina</taxon>
        <taxon>Agaricomycetes</taxon>
        <taxon>Polyporales</taxon>
        <taxon>Cerrenaceae</taxon>
        <taxon>Cerrena</taxon>
    </lineage>
</organism>
<dbReference type="AlphaFoldDB" id="A0AAW0FSK8"/>
<feature type="compositionally biased region" description="Low complexity" evidence="1">
    <location>
        <begin position="208"/>
        <end position="224"/>
    </location>
</feature>
<keyword evidence="3" id="KW-1185">Reference proteome</keyword>
<feature type="compositionally biased region" description="Low complexity" evidence="1">
    <location>
        <begin position="246"/>
        <end position="269"/>
    </location>
</feature>
<comment type="caution">
    <text evidence="2">The sequence shown here is derived from an EMBL/GenBank/DDBJ whole genome shotgun (WGS) entry which is preliminary data.</text>
</comment>
<evidence type="ECO:0000313" key="2">
    <source>
        <dbReference type="EMBL" id="KAK7680523.1"/>
    </source>
</evidence>
<reference evidence="2 3" key="1">
    <citation type="submission" date="2022-09" db="EMBL/GenBank/DDBJ databases">
        <authorList>
            <person name="Palmer J.M."/>
        </authorList>
    </citation>
    <scope>NUCLEOTIDE SEQUENCE [LARGE SCALE GENOMIC DNA]</scope>
    <source>
        <strain evidence="2 3">DSM 7382</strain>
    </source>
</reference>
<sequence length="435" mass="48327">MSYQHFRVLPLAPHPTGEAAFTGQIQPHGDPYQHDLQTISNSSPNKKGPYGSGDADDGYTLCFPSMAAFQEWKQTEEDEKMIEFVKGDSHQSRANPPRFKEHTKLVCARHSRSGRKKYVKKYPDRVRKVPSRKLEGQGCPASISYKTYHDSDQVRVCYASDHSHPIGIENLPFTRRGRKAQADQPRSRPSRLSSTQITAGQGIEESDQSQSPVSPMSSPTVDSMHSLQMQSPVDLHPHVPIHPHSHSPQSSQSSTSYSPHMQSQHHMVPAPAPAPTPMTITVPDSQPYVHNQPQPTLLPQSQPQPHPQQQFQPHPQASPQSIPQPIPQPASPTYVDTVPRQQQILTHAVDTLDNKWERMDAIFQHVRETARTFTFSPASVAMLESVLWRMYAETPPTVPATMTMMPMNSVNGVNGVPTTNINTAINGAPQPNGHP</sequence>
<dbReference type="Proteomes" id="UP001385951">
    <property type="component" value="Unassembled WGS sequence"/>
</dbReference>
<evidence type="ECO:0008006" key="4">
    <source>
        <dbReference type="Google" id="ProtNLM"/>
    </source>
</evidence>